<dbReference type="Gene3D" id="3.30.70.2510">
    <property type="match status" value="1"/>
</dbReference>
<comment type="caution">
    <text evidence="6">The sequence shown here is derived from an EMBL/GenBank/DDBJ whole genome shotgun (WGS) entry which is preliminary data.</text>
</comment>
<dbReference type="EMBL" id="NZBD01000015">
    <property type="protein sequence ID" value="MAG18304.1"/>
    <property type="molecule type" value="Genomic_DNA"/>
</dbReference>
<evidence type="ECO:0000256" key="4">
    <source>
        <dbReference type="ARBA" id="ARBA00023235"/>
    </source>
</evidence>
<dbReference type="SUPFAM" id="SSF55120">
    <property type="entry name" value="Pseudouridine synthase"/>
    <property type="match status" value="1"/>
</dbReference>
<accession>A0A2D6LQB0</accession>
<sequence length="325" mass="37609">MEKIPIKDDSEKQLFDALKEACDGIEFSSFEVGVSSESLETKYKIRQKSIDFVKSTFKSKHDSENFESYILVHFDRGFIEVTPTNVLVEGFYNKFSRDIAQTFHYCFKCRGRGCKKCNKTGKLSEESVQELIEKITLPLFESKESKFHGCGREDKDVLMLGKGRLFVIELVEPKKRSIDLKNLEEEINSKNKNKISVRGLKFVEKQRVVEIKNTPFEKIYSAKCLCSEISQKELETLINKKIKIFQRTPVRVEKRRADKKREKTAKILKAKLINEKEFSLEILSSHGLYIKEFISGDEKRTEPSISSMLGKECVCKELDVLEIVI</sequence>
<dbReference type="Proteomes" id="UP000226712">
    <property type="component" value="Unassembled WGS sequence"/>
</dbReference>
<dbReference type="Gene3D" id="3.30.70.3190">
    <property type="match status" value="1"/>
</dbReference>
<feature type="domain" description="Pus10-like C-terminal" evidence="5">
    <location>
        <begin position="88"/>
        <end position="323"/>
    </location>
</feature>
<dbReference type="NCBIfam" id="TIGR01213">
    <property type="entry name" value="pseudo_Pus10arc"/>
    <property type="match status" value="1"/>
</dbReference>
<dbReference type="GO" id="GO:0031119">
    <property type="term" value="P:tRNA pseudouridine synthesis"/>
    <property type="evidence" value="ECO:0007669"/>
    <property type="project" value="TreeGrafter"/>
</dbReference>
<proteinExistence type="inferred from homology"/>
<dbReference type="InterPro" id="IPR020103">
    <property type="entry name" value="PsdUridine_synth_cat_dom_sf"/>
</dbReference>
<evidence type="ECO:0000256" key="2">
    <source>
        <dbReference type="ARBA" id="ARBA00012787"/>
    </source>
</evidence>
<protein>
    <recommendedName>
        <fullName evidence="2">tRNA pseudouridine(55) synthase</fullName>
        <ecNumber evidence="2">5.4.99.25</ecNumber>
    </recommendedName>
</protein>
<evidence type="ECO:0000259" key="5">
    <source>
        <dbReference type="Pfam" id="PF21238"/>
    </source>
</evidence>
<organism evidence="6 7">
    <name type="scientific">Candidatus Iainarchaeum sp</name>
    <dbReference type="NCBI Taxonomy" id="3101447"/>
    <lineage>
        <taxon>Archaea</taxon>
        <taxon>Candidatus Iainarchaeota</taxon>
        <taxon>Candidatus Iainarchaeia</taxon>
        <taxon>Candidatus Iainarchaeales</taxon>
        <taxon>Candidatus Iainarchaeaceae</taxon>
        <taxon>Candidatus Iainarchaeum</taxon>
    </lineage>
</organism>
<keyword evidence="3" id="KW-0819">tRNA processing</keyword>
<dbReference type="EC" id="5.4.99.25" evidence="2"/>
<dbReference type="InterPro" id="IPR039894">
    <property type="entry name" value="Pus10-like"/>
</dbReference>
<dbReference type="GO" id="GO:0003723">
    <property type="term" value="F:RNA binding"/>
    <property type="evidence" value="ECO:0007669"/>
    <property type="project" value="InterPro"/>
</dbReference>
<keyword evidence="4" id="KW-0413">Isomerase</keyword>
<evidence type="ECO:0000313" key="7">
    <source>
        <dbReference type="Proteomes" id="UP000226712"/>
    </source>
</evidence>
<comment type="similarity">
    <text evidence="1">Belongs to the pseudouridine synthase Pus10 family.</text>
</comment>
<evidence type="ECO:0000256" key="3">
    <source>
        <dbReference type="ARBA" id="ARBA00022694"/>
    </source>
</evidence>
<dbReference type="PANTHER" id="PTHR21568">
    <property type="entry name" value="TRNA PSEUDOURIDINE SYNTHASE PUS10"/>
    <property type="match status" value="1"/>
</dbReference>
<dbReference type="GO" id="GO:0160148">
    <property type="term" value="F:tRNA pseudouridine(55) synthase activity"/>
    <property type="evidence" value="ECO:0007669"/>
    <property type="project" value="UniProtKB-EC"/>
</dbReference>
<dbReference type="FunFam" id="3.30.70.2510:FF:000001">
    <property type="entry name" value="tRNA pseudouridine synthase Pus10"/>
    <property type="match status" value="1"/>
</dbReference>
<reference evidence="7" key="1">
    <citation type="submission" date="2017-09" db="EMBL/GenBank/DDBJ databases">
        <title>The Reconstruction of 2,631 Draft Metagenome-Assembled Genomes from the Global Oceans.</title>
        <authorList>
            <person name="Tully B.J."/>
            <person name="Graham E.D."/>
            <person name="Heidelberg J.F."/>
        </authorList>
    </citation>
    <scope>NUCLEOTIDE SEQUENCE [LARGE SCALE GENOMIC DNA]</scope>
</reference>
<evidence type="ECO:0000313" key="6">
    <source>
        <dbReference type="EMBL" id="MAG18304.1"/>
    </source>
</evidence>
<evidence type="ECO:0000256" key="1">
    <source>
        <dbReference type="ARBA" id="ARBA00009652"/>
    </source>
</evidence>
<name>A0A2D6LQB0_9ARCH</name>
<dbReference type="Pfam" id="PF21238">
    <property type="entry name" value="Pus10_C"/>
    <property type="match status" value="1"/>
</dbReference>
<dbReference type="InterPro" id="IPR048741">
    <property type="entry name" value="Pus10-like_C"/>
</dbReference>
<dbReference type="AlphaFoldDB" id="A0A2D6LQB0"/>
<gene>
    <name evidence="6" type="ORF">CL944_02420</name>
</gene>
<dbReference type="PANTHER" id="PTHR21568:SF0">
    <property type="entry name" value="TRNA PSEUDOURIDINE SYNTHASE PUS10"/>
    <property type="match status" value="1"/>
</dbReference>